<gene>
    <name evidence="1" type="ORF">BU24DRAFT_267066</name>
</gene>
<evidence type="ECO:0000313" key="2">
    <source>
        <dbReference type="Proteomes" id="UP000799778"/>
    </source>
</evidence>
<reference evidence="1" key="1">
    <citation type="journal article" date="2020" name="Stud. Mycol.">
        <title>101 Dothideomycetes genomes: a test case for predicting lifestyles and emergence of pathogens.</title>
        <authorList>
            <person name="Haridas S."/>
            <person name="Albert R."/>
            <person name="Binder M."/>
            <person name="Bloem J."/>
            <person name="Labutti K."/>
            <person name="Salamov A."/>
            <person name="Andreopoulos B."/>
            <person name="Baker S."/>
            <person name="Barry K."/>
            <person name="Bills G."/>
            <person name="Bluhm B."/>
            <person name="Cannon C."/>
            <person name="Castanera R."/>
            <person name="Culley D."/>
            <person name="Daum C."/>
            <person name="Ezra D."/>
            <person name="Gonzalez J."/>
            <person name="Henrissat B."/>
            <person name="Kuo A."/>
            <person name="Liang C."/>
            <person name="Lipzen A."/>
            <person name="Lutzoni F."/>
            <person name="Magnuson J."/>
            <person name="Mondo S."/>
            <person name="Nolan M."/>
            <person name="Ohm R."/>
            <person name="Pangilinan J."/>
            <person name="Park H.-J."/>
            <person name="Ramirez L."/>
            <person name="Alfaro M."/>
            <person name="Sun H."/>
            <person name="Tritt A."/>
            <person name="Yoshinaga Y."/>
            <person name="Zwiers L.-H."/>
            <person name="Turgeon B."/>
            <person name="Goodwin S."/>
            <person name="Spatafora J."/>
            <person name="Crous P."/>
            <person name="Grigoriev I."/>
        </authorList>
    </citation>
    <scope>NUCLEOTIDE SEQUENCE</scope>
    <source>
        <strain evidence="1">CBS 175.79</strain>
    </source>
</reference>
<organism evidence="1 2">
    <name type="scientific">Aaosphaeria arxii CBS 175.79</name>
    <dbReference type="NCBI Taxonomy" id="1450172"/>
    <lineage>
        <taxon>Eukaryota</taxon>
        <taxon>Fungi</taxon>
        <taxon>Dikarya</taxon>
        <taxon>Ascomycota</taxon>
        <taxon>Pezizomycotina</taxon>
        <taxon>Dothideomycetes</taxon>
        <taxon>Pleosporomycetidae</taxon>
        <taxon>Pleosporales</taxon>
        <taxon>Pleosporales incertae sedis</taxon>
        <taxon>Aaosphaeria</taxon>
    </lineage>
</organism>
<proteinExistence type="predicted"/>
<dbReference type="AlphaFoldDB" id="A0A6A5XGI0"/>
<evidence type="ECO:0000313" key="1">
    <source>
        <dbReference type="EMBL" id="KAF2011966.1"/>
    </source>
</evidence>
<dbReference type="Proteomes" id="UP000799778">
    <property type="component" value="Unassembled WGS sequence"/>
</dbReference>
<accession>A0A6A5XGI0</accession>
<sequence>MYRIHCITNEVHKYNHTTRHFRSADKFYLTLIPLFLSSISPSIHPSIYRSNISLTPKKNFDHPNHLPIQAISSSLTPAAASQHLSYFLFPPSIPFPFPFQKRQLPLLLLPLSPRHPIISPIGQQLDFLMCNLRGGRPKAMHVMSWGYKVSQPFSRPSLAVLFVGN</sequence>
<protein>
    <submittedName>
        <fullName evidence="1">Uncharacterized protein</fullName>
    </submittedName>
</protein>
<keyword evidence="2" id="KW-1185">Reference proteome</keyword>
<dbReference type="GeneID" id="54279955"/>
<dbReference type="RefSeq" id="XP_033380305.1">
    <property type="nucleotide sequence ID" value="XM_033522558.1"/>
</dbReference>
<name>A0A6A5XGI0_9PLEO</name>
<dbReference type="EMBL" id="ML978073">
    <property type="protein sequence ID" value="KAF2011966.1"/>
    <property type="molecule type" value="Genomic_DNA"/>
</dbReference>